<dbReference type="EMBL" id="CP053586">
    <property type="protein sequence ID" value="WNZ26327.1"/>
    <property type="molecule type" value="Genomic_DNA"/>
</dbReference>
<dbReference type="AlphaFoldDB" id="A0AA97AN19"/>
<sequence>MVMLDDNKRQAIATELADLKALQELLITTEQTLMPAVSSDNEIRERFNDFLKDDQENLRTIDTVLSRFGGGNIQPRDTIRQYIDQVHQLMQGDKLSLYQKVSAHERIKHQAVMTGLIVHKAAQVAGEDVKEAIGPLNQVNFTNRAHQEQLKGIMEILGTRELTGRDPDQGVWARTQDAIAALRGAFEGIKSYSS</sequence>
<evidence type="ECO:0000313" key="1">
    <source>
        <dbReference type="EMBL" id="WNZ26327.1"/>
    </source>
</evidence>
<gene>
    <name evidence="1" type="ORF">HJG54_28255</name>
</gene>
<accession>A0AA97AN19</accession>
<protein>
    <submittedName>
        <fullName evidence="1">Hemerythrin HHE cation-binding protein</fullName>
    </submittedName>
</protein>
<proteinExistence type="predicted"/>
<dbReference type="RefSeq" id="WP_316432592.1">
    <property type="nucleotide sequence ID" value="NZ_CP053586.1"/>
</dbReference>
<name>A0AA97AN19_9CYAN</name>
<reference evidence="1" key="1">
    <citation type="submission" date="2020-05" db="EMBL/GenBank/DDBJ databases">
        <authorList>
            <person name="Zhu T."/>
            <person name="Keshari N."/>
            <person name="Lu X."/>
        </authorList>
    </citation>
    <scope>NUCLEOTIDE SEQUENCE</scope>
    <source>
        <strain evidence="1">NK1-12</strain>
    </source>
</reference>
<organism evidence="1">
    <name type="scientific">Leptolyngbya sp. NK1-12</name>
    <dbReference type="NCBI Taxonomy" id="2547451"/>
    <lineage>
        <taxon>Bacteria</taxon>
        <taxon>Bacillati</taxon>
        <taxon>Cyanobacteriota</taxon>
        <taxon>Cyanophyceae</taxon>
        <taxon>Leptolyngbyales</taxon>
        <taxon>Leptolyngbyaceae</taxon>
        <taxon>Leptolyngbya group</taxon>
        <taxon>Leptolyngbya</taxon>
    </lineage>
</organism>